<dbReference type="EMBL" id="VLNT01000002">
    <property type="protein sequence ID" value="TSD65683.1"/>
    <property type="molecule type" value="Genomic_DNA"/>
</dbReference>
<protein>
    <submittedName>
        <fullName evidence="3">DUF305 domain-containing protein</fullName>
    </submittedName>
</protein>
<dbReference type="Proteomes" id="UP000316988">
    <property type="component" value="Unassembled WGS sequence"/>
</dbReference>
<evidence type="ECO:0000313" key="4">
    <source>
        <dbReference type="Proteomes" id="UP000316988"/>
    </source>
</evidence>
<organism evidence="3 4">
    <name type="scientific">Aeromicrobium piscarium</name>
    <dbReference type="NCBI Taxonomy" id="2590901"/>
    <lineage>
        <taxon>Bacteria</taxon>
        <taxon>Bacillati</taxon>
        <taxon>Actinomycetota</taxon>
        <taxon>Actinomycetes</taxon>
        <taxon>Propionibacteriales</taxon>
        <taxon>Nocardioidaceae</taxon>
        <taxon>Aeromicrobium</taxon>
    </lineage>
</organism>
<reference evidence="3 4" key="1">
    <citation type="submission" date="2019-07" db="EMBL/GenBank/DDBJ databases">
        <authorList>
            <person name="Zhao L.H."/>
        </authorList>
    </citation>
    <scope>NUCLEOTIDE SEQUENCE [LARGE SCALE GENOMIC DNA]</scope>
    <source>
        <strain evidence="3 4">Co35</strain>
    </source>
</reference>
<dbReference type="OrthoDB" id="26872at2"/>
<proteinExistence type="predicted"/>
<evidence type="ECO:0000313" key="3">
    <source>
        <dbReference type="EMBL" id="TSD65683.1"/>
    </source>
</evidence>
<evidence type="ECO:0000259" key="2">
    <source>
        <dbReference type="Pfam" id="PF03713"/>
    </source>
</evidence>
<name>A0A554SH74_9ACTN</name>
<dbReference type="InterPro" id="IPR005183">
    <property type="entry name" value="DUF305_CopM-like"/>
</dbReference>
<dbReference type="Gene3D" id="1.20.1260.10">
    <property type="match status" value="1"/>
</dbReference>
<dbReference type="RefSeq" id="WP_067434640.1">
    <property type="nucleotide sequence ID" value="NZ_VLNT01000002.1"/>
</dbReference>
<keyword evidence="1" id="KW-0732">Signal</keyword>
<accession>A0A554SH74</accession>
<dbReference type="PANTHER" id="PTHR36933">
    <property type="entry name" value="SLL0788 PROTEIN"/>
    <property type="match status" value="1"/>
</dbReference>
<keyword evidence="4" id="KW-1185">Reference proteome</keyword>
<dbReference type="Pfam" id="PF03713">
    <property type="entry name" value="DUF305"/>
    <property type="match status" value="1"/>
</dbReference>
<dbReference type="PROSITE" id="PS51257">
    <property type="entry name" value="PROKAR_LIPOPROTEIN"/>
    <property type="match status" value="1"/>
</dbReference>
<dbReference type="PANTHER" id="PTHR36933:SF1">
    <property type="entry name" value="SLL0788 PROTEIN"/>
    <property type="match status" value="1"/>
</dbReference>
<evidence type="ECO:0000256" key="1">
    <source>
        <dbReference type="SAM" id="SignalP"/>
    </source>
</evidence>
<feature type="chain" id="PRO_5021757752" evidence="1">
    <location>
        <begin position="23"/>
        <end position="198"/>
    </location>
</feature>
<sequence length="198" mass="21665">MIKKLAALFTVVFALALLTACGSDDEPTPETRTASDGSKFNDADVTFATDMMQHHAQALSMVDMTQGRELDPEVAELVEGIRAAQAPEIEQMVDWLTQWDKPIPETSRDHANAHGDMEMDADMPGMMSADDMAKLEAASGADFQRMWLEMMIEHHEGAIEMAKTEQEQGVFGPAVELAESIATSQDTEITTMKDLLGS</sequence>
<comment type="caution">
    <text evidence="3">The sequence shown here is derived from an EMBL/GenBank/DDBJ whole genome shotgun (WGS) entry which is preliminary data.</text>
</comment>
<gene>
    <name evidence="3" type="ORF">FNM00_04490</name>
</gene>
<feature type="domain" description="DUF305" evidence="2">
    <location>
        <begin position="44"/>
        <end position="196"/>
    </location>
</feature>
<dbReference type="InterPro" id="IPR012347">
    <property type="entry name" value="Ferritin-like"/>
</dbReference>
<dbReference type="AlphaFoldDB" id="A0A554SH74"/>
<feature type="signal peptide" evidence="1">
    <location>
        <begin position="1"/>
        <end position="22"/>
    </location>
</feature>